<protein>
    <submittedName>
        <fullName evidence="5">Tetratricopeptide repeat protein</fullName>
    </submittedName>
</protein>
<evidence type="ECO:0000313" key="6">
    <source>
        <dbReference type="Proteomes" id="UP001056539"/>
    </source>
</evidence>
<dbReference type="InterPro" id="IPR011990">
    <property type="entry name" value="TPR-like_helical_dom_sf"/>
</dbReference>
<keyword evidence="4" id="KW-0732">Signal</keyword>
<evidence type="ECO:0000313" key="5">
    <source>
        <dbReference type="EMBL" id="URA10830.1"/>
    </source>
</evidence>
<evidence type="ECO:0000256" key="4">
    <source>
        <dbReference type="SAM" id="SignalP"/>
    </source>
</evidence>
<proteinExistence type="predicted"/>
<evidence type="ECO:0000256" key="3">
    <source>
        <dbReference type="PROSITE-ProRule" id="PRU00339"/>
    </source>
</evidence>
<dbReference type="Pfam" id="PF13181">
    <property type="entry name" value="TPR_8"/>
    <property type="match status" value="2"/>
</dbReference>
<name>A0AAX3BEY6_9SPIR</name>
<dbReference type="PROSITE" id="PS50005">
    <property type="entry name" value="TPR"/>
    <property type="match status" value="2"/>
</dbReference>
<dbReference type="EMBL" id="CP073355">
    <property type="protein sequence ID" value="URA10830.1"/>
    <property type="molecule type" value="Genomic_DNA"/>
</dbReference>
<gene>
    <name evidence="5" type="ORF">KDW03_03220</name>
</gene>
<feature type="repeat" description="TPR" evidence="3">
    <location>
        <begin position="587"/>
        <end position="620"/>
    </location>
</feature>
<accession>A0AAX3BEY6</accession>
<dbReference type="InterPro" id="IPR019734">
    <property type="entry name" value="TPR_rpt"/>
</dbReference>
<dbReference type="Gene3D" id="1.25.40.10">
    <property type="entry name" value="Tetratricopeptide repeat domain"/>
    <property type="match status" value="3"/>
</dbReference>
<feature type="chain" id="PRO_5043735400" evidence="4">
    <location>
        <begin position="20"/>
        <end position="630"/>
    </location>
</feature>
<feature type="signal peptide" evidence="4">
    <location>
        <begin position="1"/>
        <end position="19"/>
    </location>
</feature>
<evidence type="ECO:0000256" key="1">
    <source>
        <dbReference type="ARBA" id="ARBA00022737"/>
    </source>
</evidence>
<dbReference type="RefSeq" id="WP_271435957.1">
    <property type="nucleotide sequence ID" value="NZ_CP073355.1"/>
</dbReference>
<dbReference type="AlphaFoldDB" id="A0AAX3BEY6"/>
<keyword evidence="6" id="KW-1185">Reference proteome</keyword>
<dbReference type="KEGG" id="taqu:KDW03_03220"/>
<dbReference type="SUPFAM" id="SSF48452">
    <property type="entry name" value="TPR-like"/>
    <property type="match status" value="3"/>
</dbReference>
<dbReference type="PANTHER" id="PTHR45586">
    <property type="entry name" value="TPR REPEAT-CONTAINING PROTEIN PA4667"/>
    <property type="match status" value="1"/>
</dbReference>
<organism evidence="5 6">
    <name type="scientific">Thermospira aquatica</name>
    <dbReference type="NCBI Taxonomy" id="2828656"/>
    <lineage>
        <taxon>Bacteria</taxon>
        <taxon>Pseudomonadati</taxon>
        <taxon>Spirochaetota</taxon>
        <taxon>Spirochaetia</taxon>
        <taxon>Brevinematales</taxon>
        <taxon>Thermospiraceae</taxon>
        <taxon>Thermospira</taxon>
    </lineage>
</organism>
<reference evidence="5" key="1">
    <citation type="submission" date="2021-04" db="EMBL/GenBank/DDBJ databases">
        <authorList>
            <person name="Postec A."/>
        </authorList>
    </citation>
    <scope>NUCLEOTIDE SEQUENCE</scope>
    <source>
        <strain evidence="5">F1F22</strain>
    </source>
</reference>
<evidence type="ECO:0000256" key="2">
    <source>
        <dbReference type="ARBA" id="ARBA00022803"/>
    </source>
</evidence>
<sequence>MKKQSILLLFLWTSLYAQNIPLLTPEQAEAQYAYGLSLAYQDEKESALLVLGQLAENGYHNPYAFQMILSIGSSLLQQRQSSILSQEKLFSLINYLADLAYTNYFTNREVLYGYLDVKKSLGEWADFDRALKQLLVIDPENMLGNFYRGLLLYNQQRFEEAKGYLWRVISNTNDEPSSQQAVYQSYYLLGLIELRYDNYRAGIELLEKAKKIFDQDYNLDKYLAFGYQQILEARKAYTLVTNIPELLYSGDVALIRIQTGFFLREKGWERLASAYEKEVPLAKAYQLYAQKKYKDVISTIDRLSREYQVEPVRIFYANYLKLKAAEALKDNKTKREMLFLMGYYAQQVGQTSLAIEFLLPLEKEPDLRLDALITLGSLYEEVGNYGEAIKRYELFLKEKTADIPREKVFDITLALAFLHMQQTNSYRSDIYSRQAEALAQSPLEKYRFWYYTGLIAQQKNLHEQALQSFQKAKSFSNTAAVNYSLGNSFFLLQRLLEAQRALEESIHLGPTAETYNLLAYIYALRKVSLDKALEYIQKALAIQPANIAYQDTLGWIYFQMGEYEKALEVFASILLTLDGMEPFEGIDEIYYHIGMVYEALKCFDDAKLMWEKGLSINPKNGYIKDRLLTR</sequence>
<keyword evidence="2 3" id="KW-0802">TPR repeat</keyword>
<reference evidence="5" key="2">
    <citation type="submission" date="2022-06" db="EMBL/GenBank/DDBJ databases">
        <title>Thermospira aquatica gen. nov., sp. nov.</title>
        <authorList>
            <person name="Ben Ali Gam Z."/>
            <person name="Labat M."/>
        </authorList>
    </citation>
    <scope>NUCLEOTIDE SEQUENCE</scope>
    <source>
        <strain evidence="5">F1F22</strain>
    </source>
</reference>
<feature type="repeat" description="TPR" evidence="3">
    <location>
        <begin position="369"/>
        <end position="402"/>
    </location>
</feature>
<dbReference type="Proteomes" id="UP001056539">
    <property type="component" value="Chromosome"/>
</dbReference>
<dbReference type="InterPro" id="IPR051012">
    <property type="entry name" value="CellSynth/LPSAsmb/PSIAsmb"/>
</dbReference>
<dbReference type="PANTHER" id="PTHR45586:SF1">
    <property type="entry name" value="LIPOPOLYSACCHARIDE ASSEMBLY PROTEIN B"/>
    <property type="match status" value="1"/>
</dbReference>
<keyword evidence="1" id="KW-0677">Repeat</keyword>
<dbReference type="SMART" id="SM00028">
    <property type="entry name" value="TPR"/>
    <property type="match status" value="7"/>
</dbReference>
<dbReference type="Pfam" id="PF13432">
    <property type="entry name" value="TPR_16"/>
    <property type="match status" value="1"/>
</dbReference>